<gene>
    <name evidence="8" type="ORF">EGT71_13265</name>
</gene>
<feature type="transmembrane region" description="Helical" evidence="7">
    <location>
        <begin position="69"/>
        <end position="87"/>
    </location>
</feature>
<organism evidence="8 9">
    <name type="scientific">Atlantibacter subterraneus</name>
    <dbReference type="NCBI Taxonomy" id="255519"/>
    <lineage>
        <taxon>Bacteria</taxon>
        <taxon>Pseudomonadati</taxon>
        <taxon>Pseudomonadota</taxon>
        <taxon>Gammaproteobacteria</taxon>
        <taxon>Enterobacterales</taxon>
        <taxon>Enterobacteriaceae</taxon>
        <taxon>Atlantibacter</taxon>
    </lineage>
</organism>
<reference evidence="8 9" key="1">
    <citation type="submission" date="2018-10" db="EMBL/GenBank/DDBJ databases">
        <title>Transmission dynamics of multidrug resistant bacteria on intensive care unit surfaces.</title>
        <authorList>
            <person name="D'Souza A.W."/>
            <person name="Potter R.F."/>
            <person name="Wallace M."/>
            <person name="Shupe A."/>
            <person name="Patel S."/>
            <person name="Sun S."/>
            <person name="Gul D."/>
            <person name="Kwon J.H."/>
            <person name="Andleeb S."/>
            <person name="Burnham C.-A.D."/>
            <person name="Dantas G."/>
        </authorList>
    </citation>
    <scope>NUCLEOTIDE SEQUENCE [LARGE SCALE GENOMIC DNA]</scope>
    <source>
        <strain evidence="8 9">AS_373</strain>
    </source>
</reference>
<evidence type="ECO:0000256" key="7">
    <source>
        <dbReference type="HAMAP-Rule" id="MF_01071"/>
    </source>
</evidence>
<dbReference type="InterPro" id="IPR009328">
    <property type="entry name" value="DUF986"/>
</dbReference>
<evidence type="ECO:0000313" key="9">
    <source>
        <dbReference type="Proteomes" id="UP000275331"/>
    </source>
</evidence>
<feature type="transmembrane region" description="Helical" evidence="7">
    <location>
        <begin position="45"/>
        <end position="63"/>
    </location>
</feature>
<evidence type="ECO:0000313" key="8">
    <source>
        <dbReference type="EMBL" id="RSE25320.1"/>
    </source>
</evidence>
<dbReference type="OrthoDB" id="2360740at2"/>
<evidence type="ECO:0000256" key="5">
    <source>
        <dbReference type="ARBA" id="ARBA00022989"/>
    </source>
</evidence>
<dbReference type="AlphaFoldDB" id="A0A427UXX9"/>
<sequence>MTLTDWVLILFIMVLLAFAIYDDVIMAKRKGATLLTIPLLRRSRVDGAIFVGLVAILIYNNIASHGAPLTTWLLGALALMAIYLFWFRQPKIIFKTDGFFFANAWIEYNRIKAMNLSEDGVLVMQLEQRRLLIRVMNIDDLEKIYKLLVNSQ</sequence>
<dbReference type="PIRSF" id="PIRSF020687">
    <property type="entry name" value="UCP020687"/>
    <property type="match status" value="1"/>
</dbReference>
<evidence type="ECO:0000256" key="2">
    <source>
        <dbReference type="ARBA" id="ARBA00009962"/>
    </source>
</evidence>
<dbReference type="Pfam" id="PF06173">
    <property type="entry name" value="DUF986"/>
    <property type="match status" value="1"/>
</dbReference>
<accession>A0A427UXX9</accession>
<protein>
    <recommendedName>
        <fullName evidence="7">UPF0266 membrane protein EGT71_13265</fullName>
    </recommendedName>
</protein>
<dbReference type="GO" id="GO:0005886">
    <property type="term" value="C:plasma membrane"/>
    <property type="evidence" value="ECO:0007669"/>
    <property type="project" value="UniProtKB-SubCell"/>
</dbReference>
<comment type="subcellular location">
    <subcellularLocation>
        <location evidence="1 7">Cell membrane</location>
        <topology evidence="1 7">Multi-pass membrane protein</topology>
    </subcellularLocation>
</comment>
<keyword evidence="3 7" id="KW-1003">Cell membrane</keyword>
<dbReference type="NCBIfam" id="NF002791">
    <property type="entry name" value="PRK02913.1"/>
    <property type="match status" value="1"/>
</dbReference>
<name>A0A427UXX9_9ENTR</name>
<proteinExistence type="inferred from homology"/>
<comment type="caution">
    <text evidence="8">The sequence shown here is derived from an EMBL/GenBank/DDBJ whole genome shotgun (WGS) entry which is preliminary data.</text>
</comment>
<dbReference type="EMBL" id="RHXB01000008">
    <property type="protein sequence ID" value="RSE25320.1"/>
    <property type="molecule type" value="Genomic_DNA"/>
</dbReference>
<comment type="similarity">
    <text evidence="2 7">Belongs to the UPF0266 family.</text>
</comment>
<keyword evidence="6 7" id="KW-0472">Membrane</keyword>
<keyword evidence="4 7" id="KW-0812">Transmembrane</keyword>
<feature type="transmembrane region" description="Helical" evidence="7">
    <location>
        <begin position="6"/>
        <end position="24"/>
    </location>
</feature>
<dbReference type="HAMAP" id="MF_01071">
    <property type="entry name" value="UPF0266"/>
    <property type="match status" value="1"/>
</dbReference>
<dbReference type="RefSeq" id="WP_125291948.1">
    <property type="nucleotide sequence ID" value="NZ_JAPTZM010000003.1"/>
</dbReference>
<keyword evidence="5 7" id="KW-1133">Transmembrane helix</keyword>
<evidence type="ECO:0000256" key="4">
    <source>
        <dbReference type="ARBA" id="ARBA00022692"/>
    </source>
</evidence>
<dbReference type="Proteomes" id="UP000275331">
    <property type="component" value="Unassembled WGS sequence"/>
</dbReference>
<evidence type="ECO:0000256" key="3">
    <source>
        <dbReference type="ARBA" id="ARBA00022475"/>
    </source>
</evidence>
<evidence type="ECO:0000256" key="1">
    <source>
        <dbReference type="ARBA" id="ARBA00004651"/>
    </source>
</evidence>
<evidence type="ECO:0000256" key="6">
    <source>
        <dbReference type="ARBA" id="ARBA00023136"/>
    </source>
</evidence>